<reference evidence="7" key="1">
    <citation type="submission" date="2016-11" db="EMBL/GenBank/DDBJ databases">
        <authorList>
            <person name="Varghese N."/>
            <person name="Submissions S."/>
        </authorList>
    </citation>
    <scope>NUCLEOTIDE SEQUENCE [LARGE SCALE GENOMIC DNA]</scope>
    <source>
        <strain evidence="7">CGMCC 1.8995</strain>
    </source>
</reference>
<dbReference type="GO" id="GO:0042545">
    <property type="term" value="P:cell wall modification"/>
    <property type="evidence" value="ECO:0007669"/>
    <property type="project" value="InterPro"/>
</dbReference>
<comment type="similarity">
    <text evidence="1">Belongs to the pectinesterase family.</text>
</comment>
<dbReference type="PANTHER" id="PTHR31321">
    <property type="entry name" value="ACYL-COA THIOESTER HYDROLASE YBHC-RELATED"/>
    <property type="match status" value="1"/>
</dbReference>
<dbReference type="RefSeq" id="WP_084526149.1">
    <property type="nucleotide sequence ID" value="NZ_FQWD01000001.1"/>
</dbReference>
<dbReference type="InterPro" id="IPR000070">
    <property type="entry name" value="Pectinesterase_cat"/>
</dbReference>
<dbReference type="Pfam" id="PF01095">
    <property type="entry name" value="Pectinesterase"/>
    <property type="match status" value="1"/>
</dbReference>
<feature type="signal peptide" evidence="4">
    <location>
        <begin position="1"/>
        <end position="26"/>
    </location>
</feature>
<dbReference type="OrthoDB" id="191551at2"/>
<organism evidence="6 7">
    <name type="scientific">Marisediminitalea aggregata</name>
    <dbReference type="NCBI Taxonomy" id="634436"/>
    <lineage>
        <taxon>Bacteria</taxon>
        <taxon>Pseudomonadati</taxon>
        <taxon>Pseudomonadota</taxon>
        <taxon>Gammaproteobacteria</taxon>
        <taxon>Alteromonadales</taxon>
        <taxon>Alteromonadaceae</taxon>
        <taxon>Marisediminitalea</taxon>
    </lineage>
</organism>
<evidence type="ECO:0000256" key="4">
    <source>
        <dbReference type="SAM" id="SignalP"/>
    </source>
</evidence>
<keyword evidence="4" id="KW-0732">Signal</keyword>
<evidence type="ECO:0000256" key="3">
    <source>
        <dbReference type="ARBA" id="ARBA00023085"/>
    </source>
</evidence>
<keyword evidence="3" id="KW-0063">Aspartyl esterase</keyword>
<feature type="chain" id="PRO_5011979519" evidence="4">
    <location>
        <begin position="27"/>
        <end position="387"/>
    </location>
</feature>
<dbReference type="Proteomes" id="UP000184520">
    <property type="component" value="Unassembled WGS sequence"/>
</dbReference>
<keyword evidence="7" id="KW-1185">Reference proteome</keyword>
<dbReference type="EMBL" id="FQWD01000001">
    <property type="protein sequence ID" value="SHF86801.1"/>
    <property type="molecule type" value="Genomic_DNA"/>
</dbReference>
<gene>
    <name evidence="6" type="ORF">SAMN05216361_0687</name>
</gene>
<evidence type="ECO:0000256" key="2">
    <source>
        <dbReference type="ARBA" id="ARBA00022801"/>
    </source>
</evidence>
<sequence>MGVRGRLFRILALCATLLGGCATLLGGCATPPGQPVDRIDARVLSAQSDNAFTSIQAAIDAAPDGKPWTIFIGPGVFEERVIINKPGIRLVGSGKRNTTIAYARYAGEPVAPGSEETWGTFRTAVVEVLAPDVSLFDLTIENTYDYPADDKLPKGHPDKIRGTQAVALKIAEQADRTVLQRVTLLGYQDTLYAQSGRTYVLDSEIAGHVDFIFGAGNMLFEYTDVISRPRAHPMTFTGYVTAPSTLIEQEYGFTFLNCRLLREIGVPDNSVPLGRPWHPTTTFDDGRYANPNAIGKSTFINTFMDGHIAQVGWSSMGGTAKDGSRKRFMPLTDARFSEFGSYGPGAHSNTDRPQISMADLPLYTKEKALNDWTPTTLSRQAHRLLIQ</sequence>
<evidence type="ECO:0000256" key="1">
    <source>
        <dbReference type="ARBA" id="ARBA00008891"/>
    </source>
</evidence>
<dbReference type="PROSITE" id="PS51257">
    <property type="entry name" value="PROKAR_LIPOPROTEIN"/>
    <property type="match status" value="1"/>
</dbReference>
<dbReference type="SUPFAM" id="SSF51126">
    <property type="entry name" value="Pectin lyase-like"/>
    <property type="match status" value="1"/>
</dbReference>
<evidence type="ECO:0000259" key="5">
    <source>
        <dbReference type="Pfam" id="PF01095"/>
    </source>
</evidence>
<dbReference type="AlphaFoldDB" id="A0A1M5F6X8"/>
<dbReference type="PANTHER" id="PTHR31321:SF57">
    <property type="entry name" value="PECTINESTERASE 53-RELATED"/>
    <property type="match status" value="1"/>
</dbReference>
<dbReference type="STRING" id="634436.SAMN05216361_0687"/>
<proteinExistence type="inferred from homology"/>
<protein>
    <submittedName>
        <fullName evidence="6">Pectinesterase</fullName>
    </submittedName>
</protein>
<accession>A0A1M5F6X8</accession>
<feature type="domain" description="Pectinesterase catalytic" evidence="5">
    <location>
        <begin position="44"/>
        <end position="318"/>
    </location>
</feature>
<dbReference type="GO" id="GO:0009279">
    <property type="term" value="C:cell outer membrane"/>
    <property type="evidence" value="ECO:0007669"/>
    <property type="project" value="TreeGrafter"/>
</dbReference>
<dbReference type="Gene3D" id="2.160.20.10">
    <property type="entry name" value="Single-stranded right-handed beta-helix, Pectin lyase-like"/>
    <property type="match status" value="1"/>
</dbReference>
<dbReference type="InterPro" id="IPR012334">
    <property type="entry name" value="Pectin_lyas_fold"/>
</dbReference>
<evidence type="ECO:0000313" key="7">
    <source>
        <dbReference type="Proteomes" id="UP000184520"/>
    </source>
</evidence>
<keyword evidence="2" id="KW-0378">Hydrolase</keyword>
<dbReference type="InterPro" id="IPR011050">
    <property type="entry name" value="Pectin_lyase_fold/virulence"/>
</dbReference>
<name>A0A1M5F6X8_9ALTE</name>
<evidence type="ECO:0000313" key="6">
    <source>
        <dbReference type="EMBL" id="SHF86801.1"/>
    </source>
</evidence>
<dbReference type="GO" id="GO:0030599">
    <property type="term" value="F:pectinesterase activity"/>
    <property type="evidence" value="ECO:0007669"/>
    <property type="project" value="InterPro"/>
</dbReference>